<accession>A0A2W5DEG3</accession>
<evidence type="ECO:0000256" key="4">
    <source>
        <dbReference type="ARBA" id="ARBA00022679"/>
    </source>
</evidence>
<dbReference type="CDD" id="cd00082">
    <property type="entry name" value="HisKA"/>
    <property type="match status" value="1"/>
</dbReference>
<dbReference type="InterPro" id="IPR003661">
    <property type="entry name" value="HisK_dim/P_dom"/>
</dbReference>
<organism evidence="9 10">
    <name type="scientific">Roseateles depolymerans</name>
    <dbReference type="NCBI Taxonomy" id="76731"/>
    <lineage>
        <taxon>Bacteria</taxon>
        <taxon>Pseudomonadati</taxon>
        <taxon>Pseudomonadota</taxon>
        <taxon>Betaproteobacteria</taxon>
        <taxon>Burkholderiales</taxon>
        <taxon>Sphaerotilaceae</taxon>
        <taxon>Roseateles</taxon>
    </lineage>
</organism>
<dbReference type="SUPFAM" id="SSF52172">
    <property type="entry name" value="CheY-like"/>
    <property type="match status" value="1"/>
</dbReference>
<dbReference type="Gene3D" id="3.30.565.10">
    <property type="entry name" value="Histidine kinase-like ATPase, C-terminal domain"/>
    <property type="match status" value="1"/>
</dbReference>
<protein>
    <recommendedName>
        <fullName evidence="2">histidine kinase</fullName>
        <ecNumber evidence="2">2.7.13.3</ecNumber>
    </recommendedName>
</protein>
<feature type="domain" description="Response regulatory" evidence="8">
    <location>
        <begin position="966"/>
        <end position="1081"/>
    </location>
</feature>
<reference evidence="9 10" key="1">
    <citation type="submission" date="2017-08" db="EMBL/GenBank/DDBJ databases">
        <title>Infants hospitalized years apart are colonized by the same room-sourced microbial strains.</title>
        <authorList>
            <person name="Brooks B."/>
            <person name="Olm M.R."/>
            <person name="Firek B.A."/>
            <person name="Baker R."/>
            <person name="Thomas B.C."/>
            <person name="Morowitz M.J."/>
            <person name="Banfield J.F."/>
        </authorList>
    </citation>
    <scope>NUCLEOTIDE SEQUENCE [LARGE SCALE GENOMIC DNA]</scope>
    <source>
        <strain evidence="9">S2_012_000_R2_81</strain>
    </source>
</reference>
<dbReference type="GO" id="GO:0000155">
    <property type="term" value="F:phosphorelay sensor kinase activity"/>
    <property type="evidence" value="ECO:0007669"/>
    <property type="project" value="InterPro"/>
</dbReference>
<dbReference type="PANTHER" id="PTHR43047">
    <property type="entry name" value="TWO-COMPONENT HISTIDINE PROTEIN KINASE"/>
    <property type="match status" value="1"/>
</dbReference>
<dbReference type="Proteomes" id="UP000249633">
    <property type="component" value="Unassembled WGS sequence"/>
</dbReference>
<dbReference type="InterPro" id="IPR035965">
    <property type="entry name" value="PAS-like_dom_sf"/>
</dbReference>
<dbReference type="EMBL" id="QFOD01000019">
    <property type="protein sequence ID" value="PZP29088.1"/>
    <property type="molecule type" value="Genomic_DNA"/>
</dbReference>
<dbReference type="PROSITE" id="PS50109">
    <property type="entry name" value="HIS_KIN"/>
    <property type="match status" value="1"/>
</dbReference>
<evidence type="ECO:0000259" key="7">
    <source>
        <dbReference type="PROSITE" id="PS50109"/>
    </source>
</evidence>
<dbReference type="EC" id="2.7.13.3" evidence="2"/>
<evidence type="ECO:0000256" key="2">
    <source>
        <dbReference type="ARBA" id="ARBA00012438"/>
    </source>
</evidence>
<evidence type="ECO:0000259" key="8">
    <source>
        <dbReference type="PROSITE" id="PS50110"/>
    </source>
</evidence>
<dbReference type="Pfam" id="PF02518">
    <property type="entry name" value="HATPase_c"/>
    <property type="match status" value="1"/>
</dbReference>
<dbReference type="InterPro" id="IPR003594">
    <property type="entry name" value="HATPase_dom"/>
</dbReference>
<dbReference type="InterPro" id="IPR036097">
    <property type="entry name" value="HisK_dim/P_sf"/>
</dbReference>
<dbReference type="InterPro" id="IPR011006">
    <property type="entry name" value="CheY-like_superfamily"/>
</dbReference>
<dbReference type="Pfam" id="PF00497">
    <property type="entry name" value="SBP_bac_3"/>
    <property type="match status" value="2"/>
</dbReference>
<evidence type="ECO:0000256" key="6">
    <source>
        <dbReference type="PROSITE-ProRule" id="PRU00169"/>
    </source>
</evidence>
<dbReference type="CDD" id="cd01007">
    <property type="entry name" value="PBP2_BvgS_HisK_like"/>
    <property type="match status" value="2"/>
</dbReference>
<dbReference type="Pfam" id="PF00512">
    <property type="entry name" value="HisKA"/>
    <property type="match status" value="1"/>
</dbReference>
<dbReference type="SMART" id="SM00387">
    <property type="entry name" value="HATPase_c"/>
    <property type="match status" value="1"/>
</dbReference>
<dbReference type="SUPFAM" id="SSF55874">
    <property type="entry name" value="ATPase domain of HSP90 chaperone/DNA topoisomerase II/histidine kinase"/>
    <property type="match status" value="1"/>
</dbReference>
<dbReference type="InterPro" id="IPR004358">
    <property type="entry name" value="Sig_transdc_His_kin-like_C"/>
</dbReference>
<evidence type="ECO:0000313" key="10">
    <source>
        <dbReference type="Proteomes" id="UP000249633"/>
    </source>
</evidence>
<dbReference type="CDD" id="cd17546">
    <property type="entry name" value="REC_hyHK_CKI1_RcsC-like"/>
    <property type="match status" value="1"/>
</dbReference>
<keyword evidence="4" id="KW-0808">Transferase</keyword>
<dbReference type="SUPFAM" id="SSF55785">
    <property type="entry name" value="PYP-like sensor domain (PAS domain)"/>
    <property type="match status" value="1"/>
</dbReference>
<feature type="domain" description="Histidine kinase" evidence="7">
    <location>
        <begin position="733"/>
        <end position="954"/>
    </location>
</feature>
<evidence type="ECO:0000313" key="9">
    <source>
        <dbReference type="EMBL" id="PZP29088.1"/>
    </source>
</evidence>
<dbReference type="SMART" id="SM00448">
    <property type="entry name" value="REC"/>
    <property type="match status" value="1"/>
</dbReference>
<dbReference type="InterPro" id="IPR001789">
    <property type="entry name" value="Sig_transdc_resp-reg_receiver"/>
</dbReference>
<dbReference type="PROSITE" id="PS50110">
    <property type="entry name" value="RESPONSE_REGULATORY"/>
    <property type="match status" value="1"/>
</dbReference>
<dbReference type="InterPro" id="IPR036890">
    <property type="entry name" value="HATPase_C_sf"/>
</dbReference>
<dbReference type="SMART" id="SM00062">
    <property type="entry name" value="PBPb"/>
    <property type="match status" value="2"/>
</dbReference>
<dbReference type="AlphaFoldDB" id="A0A2W5DEG3"/>
<evidence type="ECO:0000256" key="3">
    <source>
        <dbReference type="ARBA" id="ARBA00022553"/>
    </source>
</evidence>
<dbReference type="SUPFAM" id="SSF53850">
    <property type="entry name" value="Periplasmic binding protein-like II"/>
    <property type="match status" value="2"/>
</dbReference>
<proteinExistence type="predicted"/>
<dbReference type="Pfam" id="PF00072">
    <property type="entry name" value="Response_reg"/>
    <property type="match status" value="1"/>
</dbReference>
<comment type="catalytic activity">
    <reaction evidence="1">
        <text>ATP + protein L-histidine = ADP + protein N-phospho-L-histidine.</text>
        <dbReference type="EC" id="2.7.13.3"/>
    </reaction>
</comment>
<dbReference type="Gene3D" id="3.40.50.2300">
    <property type="match status" value="1"/>
</dbReference>
<dbReference type="InterPro" id="IPR005467">
    <property type="entry name" value="His_kinase_dom"/>
</dbReference>
<dbReference type="SMART" id="SM00388">
    <property type="entry name" value="HisKA"/>
    <property type="match status" value="1"/>
</dbReference>
<feature type="modified residue" description="4-aspartylphosphate" evidence="6">
    <location>
        <position position="1015"/>
    </location>
</feature>
<sequence>MEDSDRCNPTGLVLRPAPAWAPWRARLAGLLQAALVISMLAALEPAPAQPASYHFRLPSLTSPIKLGPQVLSPEEQAYLAALPEIRVAIGVPPPSPYQTVSSDGEIGGIHSEMLMYLMRAFGLRVKPVVVPSWGAALDAVRRHEADLIMTVGVTNERMSYLEFTLGVTPWPGALFARTEGRPVPLEHARFAIERDYMAIDFVRRQYPDASILTVDNTGDALAAVANDKADYYLGALFEAVDWWSKPGVQGVEVRQLMNYGTGYYHFGVRKDWARLALILNKGISALRDTPLPQWQAKVQSLPANIKVSAPLPLSPEEQTLLVGHPTWRMGAVRGLTLLNDINDKGLHSGIAAEYAEQVARRLGVGLQVLAYDSVGAMLDALRRGDIDLVPFLTRTPEREKEFVFSTAYVEMPYLLVSGTDGRYYWDLNSLRGHKLALAAQHPLREVVARKYPDIQIVDARDGAAAMDAVARGDADAAVEIKLFANLRINSDPGNRLRAVAAVDALPAQFHFAASQQSRAMIPIINRVLAEIPAADNERMLRRWIAVDLDPPFPWRRYLPAVSVGVAALFGVALLSLWWMRRLSREVAQRRVSEENLEDIGNNLPCVAFRYVVDDTGHLRSTYFSAGSEAFLGVALQPGKTVLSNLEAYMNPEDVAAAREAGRRSFRSGEPFSVTYCYLRPGDGRRWMHCQAVRRSAADGRSTWTGYVVDVTAERDLQAQLTEEARKRNLMLASASHELRAPAHTALLALQALQSDGPPEARARALSVAQDAMHTLKQLLGDVLDAAQLNHGELHIRPRVFALRPWIDQLADSARQWAERKGLAFELIVDPGLPKVVMMDPLRMRQVADNLLSNAVKYTDRGWVRLHVGAVAKPDAGAALALMISDSGRGITPAQLEKVFTPFAGADGQATVPEGSSGLGLSICRHLSSLMGGSVELRSELGQGTMAVFEVPLRSLAGARAESVSQGVLVCDDDDVSRLLMAQMLAAQGFVVAEARDGSEALVRLRKGGIGLLVTDLRMGGMDGSELLHAVAKLEELGQPRPRIVVCSGEGAPTDEDGLVFDAYLGKPVEMDVLLDTLSAIGFEPPLRRRATVGTADE</sequence>
<dbReference type="PRINTS" id="PR00344">
    <property type="entry name" value="BCTRLSENSOR"/>
</dbReference>
<dbReference type="InterPro" id="IPR001638">
    <property type="entry name" value="Solute-binding_3/MltF_N"/>
</dbReference>
<comment type="caution">
    <text evidence="9">The sequence shown here is derived from an EMBL/GenBank/DDBJ whole genome shotgun (WGS) entry which is preliminary data.</text>
</comment>
<evidence type="ECO:0000256" key="5">
    <source>
        <dbReference type="ARBA" id="ARBA00022777"/>
    </source>
</evidence>
<keyword evidence="3 6" id="KW-0597">Phosphoprotein</keyword>
<dbReference type="Gene3D" id="3.40.190.10">
    <property type="entry name" value="Periplasmic binding protein-like II"/>
    <property type="match status" value="4"/>
</dbReference>
<gene>
    <name evidence="9" type="ORF">DI603_17895</name>
</gene>
<evidence type="ECO:0000256" key="1">
    <source>
        <dbReference type="ARBA" id="ARBA00000085"/>
    </source>
</evidence>
<dbReference type="Gene3D" id="1.10.287.130">
    <property type="match status" value="1"/>
</dbReference>
<keyword evidence="5" id="KW-0418">Kinase</keyword>
<dbReference type="SUPFAM" id="SSF47384">
    <property type="entry name" value="Homodimeric domain of signal transducing histidine kinase"/>
    <property type="match status" value="1"/>
</dbReference>
<dbReference type="Gene3D" id="3.30.450.20">
    <property type="entry name" value="PAS domain"/>
    <property type="match status" value="1"/>
</dbReference>
<name>A0A2W5DEG3_9BURK</name>